<sequence>MYGDAETAQAVRAALDGHLVASHLLGNIHNLPTRKIRFSQHTDLTINLHPHRSRDYTSAYLPRRFCLWTPA</sequence>
<evidence type="ECO:0000313" key="2">
    <source>
        <dbReference type="Proteomes" id="UP001445335"/>
    </source>
</evidence>
<dbReference type="AlphaFoldDB" id="A0AAW1RYN5"/>
<keyword evidence="2" id="KW-1185">Reference proteome</keyword>
<comment type="caution">
    <text evidence="1">The sequence shown here is derived from an EMBL/GenBank/DDBJ whole genome shotgun (WGS) entry which is preliminary data.</text>
</comment>
<dbReference type="EMBL" id="JALJOU010000017">
    <property type="protein sequence ID" value="KAK9839220.1"/>
    <property type="molecule type" value="Genomic_DNA"/>
</dbReference>
<organism evidence="1 2">
    <name type="scientific">Elliptochloris bilobata</name>
    <dbReference type="NCBI Taxonomy" id="381761"/>
    <lineage>
        <taxon>Eukaryota</taxon>
        <taxon>Viridiplantae</taxon>
        <taxon>Chlorophyta</taxon>
        <taxon>core chlorophytes</taxon>
        <taxon>Trebouxiophyceae</taxon>
        <taxon>Trebouxiophyceae incertae sedis</taxon>
        <taxon>Elliptochloris clade</taxon>
        <taxon>Elliptochloris</taxon>
    </lineage>
</organism>
<proteinExistence type="predicted"/>
<dbReference type="Gene3D" id="3.30.70.330">
    <property type="match status" value="1"/>
</dbReference>
<name>A0AAW1RYN5_9CHLO</name>
<accession>A0AAW1RYN5</accession>
<protein>
    <submittedName>
        <fullName evidence="1">Uncharacterized protein</fullName>
    </submittedName>
</protein>
<gene>
    <name evidence="1" type="ORF">WJX81_002099</name>
</gene>
<dbReference type="Proteomes" id="UP001445335">
    <property type="component" value="Unassembled WGS sequence"/>
</dbReference>
<dbReference type="InterPro" id="IPR012677">
    <property type="entry name" value="Nucleotide-bd_a/b_plait_sf"/>
</dbReference>
<evidence type="ECO:0000313" key="1">
    <source>
        <dbReference type="EMBL" id="KAK9839220.1"/>
    </source>
</evidence>
<reference evidence="1 2" key="1">
    <citation type="journal article" date="2024" name="Nat. Commun.">
        <title>Phylogenomics reveals the evolutionary origins of lichenization in chlorophyte algae.</title>
        <authorList>
            <person name="Puginier C."/>
            <person name="Libourel C."/>
            <person name="Otte J."/>
            <person name="Skaloud P."/>
            <person name="Haon M."/>
            <person name="Grisel S."/>
            <person name="Petersen M."/>
            <person name="Berrin J.G."/>
            <person name="Delaux P.M."/>
            <person name="Dal Grande F."/>
            <person name="Keller J."/>
        </authorList>
    </citation>
    <scope>NUCLEOTIDE SEQUENCE [LARGE SCALE GENOMIC DNA]</scope>
    <source>
        <strain evidence="1 2">SAG 245.80</strain>
    </source>
</reference>